<protein>
    <submittedName>
        <fullName evidence="1">Uncharacterized protein</fullName>
    </submittedName>
</protein>
<sequence>MHRVHGASQKKMHGERLRRRNARNIFFIFERINYLGNLSVHSRKAVSRPKACESGAAGVLRAFFSVMLSVLRAFRGYFKRDQK</sequence>
<dbReference type="Proteomes" id="UP001283212">
    <property type="component" value="Unassembled WGS sequence"/>
</dbReference>
<accession>A0AAE4SCL8</accession>
<gene>
    <name evidence="1" type="ORF">McpCs1_13130</name>
</gene>
<reference evidence="1 2" key="1">
    <citation type="submission" date="2023-06" db="EMBL/GenBank/DDBJ databases">
        <title>Genome sequence of Methancorpusculaceae sp. Cs1.</title>
        <authorList>
            <person name="Protasov E."/>
            <person name="Platt K."/>
            <person name="Poehlein A."/>
            <person name="Daniel R."/>
            <person name="Brune A."/>
        </authorList>
    </citation>
    <scope>NUCLEOTIDE SEQUENCE [LARGE SCALE GENOMIC DNA]</scope>
    <source>
        <strain evidence="1 2">Cs1</strain>
    </source>
</reference>
<comment type="caution">
    <text evidence="1">The sequence shown here is derived from an EMBL/GenBank/DDBJ whole genome shotgun (WGS) entry which is preliminary data.</text>
</comment>
<dbReference type="AlphaFoldDB" id="A0AAE4SCL8"/>
<name>A0AAE4SCL8_9EURY</name>
<evidence type="ECO:0000313" key="2">
    <source>
        <dbReference type="Proteomes" id="UP001283212"/>
    </source>
</evidence>
<organism evidence="1 2">
    <name type="scientific">Methanorbis rubei</name>
    <dbReference type="NCBI Taxonomy" id="3028300"/>
    <lineage>
        <taxon>Archaea</taxon>
        <taxon>Methanobacteriati</taxon>
        <taxon>Methanobacteriota</taxon>
        <taxon>Stenosarchaea group</taxon>
        <taxon>Methanomicrobia</taxon>
        <taxon>Methanomicrobiales</taxon>
        <taxon>Methanocorpusculaceae</taxon>
        <taxon>Methanorbis</taxon>
    </lineage>
</organism>
<evidence type="ECO:0000313" key="1">
    <source>
        <dbReference type="EMBL" id="MDV0443928.1"/>
    </source>
</evidence>
<dbReference type="EMBL" id="JAWDKB010000005">
    <property type="protein sequence ID" value="MDV0443928.1"/>
    <property type="molecule type" value="Genomic_DNA"/>
</dbReference>
<proteinExistence type="predicted"/>
<keyword evidence="2" id="KW-1185">Reference proteome</keyword>